<name>A0ABX6H3X3_9MICO</name>
<evidence type="ECO:0000313" key="2">
    <source>
        <dbReference type="EMBL" id="QHC64355.1"/>
    </source>
</evidence>
<keyword evidence="1" id="KW-0732">Signal</keyword>
<evidence type="ECO:0000313" key="3">
    <source>
        <dbReference type="Proteomes" id="UP000464597"/>
    </source>
</evidence>
<feature type="signal peptide" evidence="1">
    <location>
        <begin position="1"/>
        <end position="39"/>
    </location>
</feature>
<feature type="chain" id="PRO_5046247745" evidence="1">
    <location>
        <begin position="40"/>
        <end position="213"/>
    </location>
</feature>
<dbReference type="PROSITE" id="PS51318">
    <property type="entry name" value="TAT"/>
    <property type="match status" value="1"/>
</dbReference>
<evidence type="ECO:0000256" key="1">
    <source>
        <dbReference type="SAM" id="SignalP"/>
    </source>
</evidence>
<proteinExistence type="predicted"/>
<reference evidence="3" key="1">
    <citation type="submission" date="2019-12" db="EMBL/GenBank/DDBJ databases">
        <title>Complete and draft genome sequences of new strains and members of some known species of the genus Rathayibacter isolated from plants.</title>
        <authorList>
            <person name="Tarlachkov S.V."/>
            <person name="Starodumova I.P."/>
            <person name="Dorofeeva L.V."/>
            <person name="Prisyazhnaya N.V."/>
            <person name="Leyn S."/>
            <person name="Zlamal J."/>
            <person name="Elan M."/>
            <person name="Osterman A.L."/>
            <person name="Nadler S."/>
            <person name="Subbotin S.A."/>
            <person name="Evtushenko L.I."/>
        </authorList>
    </citation>
    <scope>NUCLEOTIDE SEQUENCE [LARGE SCALE GENOMIC DNA]</scope>
    <source>
        <strain evidence="3">VKM Ac-2802</strain>
    </source>
</reference>
<protein>
    <submittedName>
        <fullName evidence="2">Uncharacterized protein</fullName>
    </submittedName>
</protein>
<dbReference type="EMBL" id="CP047180">
    <property type="protein sequence ID" value="QHC64355.1"/>
    <property type="molecule type" value="Genomic_DNA"/>
</dbReference>
<sequence length="213" mass="22187">MTTAPSRRTTASRTTASRTLGRRTLTTAAAWSVPIVAVAAAAPLAAASTTPPPAPSVRSVEYTSFTAESFREEQINVNRPLAIAITGQLTAGELVTLTVAPRMTRSGSGDSRATPLRITAADGPNFSVVSSSVGSDGSQTLLLRTNRDLADGSYRKTIAWVPVDGRTQEQTADLLLTWPLGTYTAPITVIVAGVAGSEQAYTLNRTPVGGAEE</sequence>
<accession>A0ABX6H3X3</accession>
<dbReference type="RefSeq" id="WP_159423745.1">
    <property type="nucleotide sequence ID" value="NZ_CP047180.1"/>
</dbReference>
<organism evidence="2 3">
    <name type="scientific">Rathayibacter festucae</name>
    <dbReference type="NCBI Taxonomy" id="110937"/>
    <lineage>
        <taxon>Bacteria</taxon>
        <taxon>Bacillati</taxon>
        <taxon>Actinomycetota</taxon>
        <taxon>Actinomycetes</taxon>
        <taxon>Micrococcales</taxon>
        <taxon>Microbacteriaceae</taxon>
        <taxon>Rathayibacter</taxon>
    </lineage>
</organism>
<keyword evidence="3" id="KW-1185">Reference proteome</keyword>
<gene>
    <name evidence="2" type="ORF">GSU69_17830</name>
</gene>
<dbReference type="Proteomes" id="UP000464597">
    <property type="component" value="Chromosome"/>
</dbReference>
<dbReference type="InterPro" id="IPR006311">
    <property type="entry name" value="TAT_signal"/>
</dbReference>